<dbReference type="Proteomes" id="UP000026962">
    <property type="component" value="Chromosome 1"/>
</dbReference>
<keyword evidence="2" id="KW-0472">Membrane</keyword>
<organism evidence="3">
    <name type="scientific">Oryza punctata</name>
    <name type="common">Red rice</name>
    <dbReference type="NCBI Taxonomy" id="4537"/>
    <lineage>
        <taxon>Eukaryota</taxon>
        <taxon>Viridiplantae</taxon>
        <taxon>Streptophyta</taxon>
        <taxon>Embryophyta</taxon>
        <taxon>Tracheophyta</taxon>
        <taxon>Spermatophyta</taxon>
        <taxon>Magnoliopsida</taxon>
        <taxon>Liliopsida</taxon>
        <taxon>Poales</taxon>
        <taxon>Poaceae</taxon>
        <taxon>BOP clade</taxon>
        <taxon>Oryzoideae</taxon>
        <taxon>Oryzeae</taxon>
        <taxon>Oryzinae</taxon>
        <taxon>Oryza</taxon>
    </lineage>
</organism>
<feature type="transmembrane region" description="Helical" evidence="2">
    <location>
        <begin position="58"/>
        <end position="75"/>
    </location>
</feature>
<reference evidence="3" key="1">
    <citation type="submission" date="2015-04" db="UniProtKB">
        <authorList>
            <consortium name="EnsemblPlants"/>
        </authorList>
    </citation>
    <scope>IDENTIFICATION</scope>
</reference>
<keyword evidence="2" id="KW-1133">Transmembrane helix</keyword>
<keyword evidence="2" id="KW-0812">Transmembrane</keyword>
<feature type="coiled-coil region" evidence="1">
    <location>
        <begin position="6"/>
        <end position="54"/>
    </location>
</feature>
<dbReference type="eggNOG" id="ENOG502R4T3">
    <property type="taxonomic scope" value="Eukaryota"/>
</dbReference>
<keyword evidence="4" id="KW-1185">Reference proteome</keyword>
<evidence type="ECO:0000313" key="3">
    <source>
        <dbReference type="EnsemblPlants" id="OPUNC01G31700.1"/>
    </source>
</evidence>
<protein>
    <submittedName>
        <fullName evidence="3">Uncharacterized protein</fullName>
    </submittedName>
</protein>
<sequence>MLRQFLADEKNGKAKLLQLLDAKENELKSANKALSQCRTELVAMKKQLEQATSSRSKLLYILLLSCILIASLVFGRN</sequence>
<evidence type="ECO:0000256" key="1">
    <source>
        <dbReference type="SAM" id="Coils"/>
    </source>
</evidence>
<reference evidence="3" key="2">
    <citation type="submission" date="2018-05" db="EMBL/GenBank/DDBJ databases">
        <title>OpunRS2 (Oryza punctata Reference Sequence Version 2).</title>
        <authorList>
            <person name="Zhang J."/>
            <person name="Kudrna D."/>
            <person name="Lee S."/>
            <person name="Talag J."/>
            <person name="Welchert J."/>
            <person name="Wing R.A."/>
        </authorList>
    </citation>
    <scope>NUCLEOTIDE SEQUENCE [LARGE SCALE GENOMIC DNA]</scope>
</reference>
<keyword evidence="1" id="KW-0175">Coiled coil</keyword>
<proteinExistence type="predicted"/>
<dbReference type="Gramene" id="OPUNC01G31700.1">
    <property type="protein sequence ID" value="OPUNC01G31700.1"/>
    <property type="gene ID" value="OPUNC01G31700"/>
</dbReference>
<evidence type="ECO:0000256" key="2">
    <source>
        <dbReference type="SAM" id="Phobius"/>
    </source>
</evidence>
<dbReference type="EnsemblPlants" id="OPUNC01G31700.1">
    <property type="protein sequence ID" value="OPUNC01G31700.1"/>
    <property type="gene ID" value="OPUNC01G31700"/>
</dbReference>
<dbReference type="AlphaFoldDB" id="A0A0E0JPC4"/>
<accession>A0A0E0JPC4</accession>
<name>A0A0E0JPC4_ORYPU</name>
<evidence type="ECO:0000313" key="4">
    <source>
        <dbReference type="Proteomes" id="UP000026962"/>
    </source>
</evidence>
<dbReference type="HOGENOM" id="CLU_2642321_0_0_1"/>